<evidence type="ECO:0000313" key="12">
    <source>
        <dbReference type="EMBL" id="KAL2613464.1"/>
    </source>
</evidence>
<dbReference type="Pfam" id="PF02714">
    <property type="entry name" value="RSN1_7TM"/>
    <property type="match status" value="1"/>
</dbReference>
<comment type="similarity">
    <text evidence="2">Belongs to the CSC1 (TC 1.A.17) family.</text>
</comment>
<feature type="transmembrane region" description="Helical" evidence="8">
    <location>
        <begin position="6"/>
        <end position="28"/>
    </location>
</feature>
<evidence type="ECO:0000256" key="2">
    <source>
        <dbReference type="ARBA" id="ARBA00007779"/>
    </source>
</evidence>
<feature type="transmembrane region" description="Helical" evidence="8">
    <location>
        <begin position="675"/>
        <end position="699"/>
    </location>
</feature>
<protein>
    <submittedName>
        <fullName evidence="12">Uncharacterized protein</fullName>
    </submittedName>
</protein>
<evidence type="ECO:0000256" key="4">
    <source>
        <dbReference type="ARBA" id="ARBA00022692"/>
    </source>
</evidence>
<feature type="transmembrane region" description="Helical" evidence="8">
    <location>
        <begin position="383"/>
        <end position="407"/>
    </location>
</feature>
<dbReference type="AlphaFoldDB" id="A0ABD1XX00"/>
<dbReference type="Pfam" id="PF14703">
    <property type="entry name" value="PHM7_cyt"/>
    <property type="match status" value="1"/>
</dbReference>
<evidence type="ECO:0000259" key="11">
    <source>
        <dbReference type="Pfam" id="PF14703"/>
    </source>
</evidence>
<feature type="transmembrane region" description="Helical" evidence="8">
    <location>
        <begin position="101"/>
        <end position="125"/>
    </location>
</feature>
<feature type="transmembrane region" description="Helical" evidence="8">
    <location>
        <begin position="162"/>
        <end position="181"/>
    </location>
</feature>
<dbReference type="GO" id="GO:0016020">
    <property type="term" value="C:membrane"/>
    <property type="evidence" value="ECO:0007669"/>
    <property type="project" value="UniProtKB-SubCell"/>
</dbReference>
<dbReference type="PANTHER" id="PTHR13018">
    <property type="entry name" value="PROBABLE MEMBRANE PROTEIN DUF221-RELATED"/>
    <property type="match status" value="1"/>
</dbReference>
<feature type="transmembrane region" description="Helical" evidence="8">
    <location>
        <begin position="475"/>
        <end position="501"/>
    </location>
</feature>
<accession>A0ABD1XX00</accession>
<dbReference type="InterPro" id="IPR027815">
    <property type="entry name" value="CSC1/OSCA1-like_cyt"/>
</dbReference>
<keyword evidence="13" id="KW-1185">Reference proteome</keyword>
<dbReference type="InterPro" id="IPR003864">
    <property type="entry name" value="CSC1/OSCA1-like_7TM"/>
</dbReference>
<feature type="region of interest" description="Disordered" evidence="7">
    <location>
        <begin position="766"/>
        <end position="1012"/>
    </location>
</feature>
<evidence type="ECO:0000256" key="5">
    <source>
        <dbReference type="ARBA" id="ARBA00022989"/>
    </source>
</evidence>
<dbReference type="Pfam" id="PF13967">
    <property type="entry name" value="RSN1_TM"/>
    <property type="match status" value="1"/>
</dbReference>
<evidence type="ECO:0000259" key="10">
    <source>
        <dbReference type="Pfam" id="PF13967"/>
    </source>
</evidence>
<keyword evidence="6 8" id="KW-0472">Membrane</keyword>
<reference evidence="12 13" key="1">
    <citation type="submission" date="2024-09" db="EMBL/GenBank/DDBJ databases">
        <title>Chromosome-scale assembly of Riccia fluitans.</title>
        <authorList>
            <person name="Paukszto L."/>
            <person name="Sawicki J."/>
            <person name="Karawczyk K."/>
            <person name="Piernik-Szablinska J."/>
            <person name="Szczecinska M."/>
            <person name="Mazdziarz M."/>
        </authorList>
    </citation>
    <scope>NUCLEOTIDE SEQUENCE [LARGE SCALE GENOMIC DNA]</scope>
    <source>
        <strain evidence="12">Rf_01</strain>
        <tissue evidence="12">Aerial parts of the thallus</tissue>
    </source>
</reference>
<organism evidence="12 13">
    <name type="scientific">Riccia fluitans</name>
    <dbReference type="NCBI Taxonomy" id="41844"/>
    <lineage>
        <taxon>Eukaryota</taxon>
        <taxon>Viridiplantae</taxon>
        <taxon>Streptophyta</taxon>
        <taxon>Embryophyta</taxon>
        <taxon>Marchantiophyta</taxon>
        <taxon>Marchantiopsida</taxon>
        <taxon>Marchantiidae</taxon>
        <taxon>Marchantiales</taxon>
        <taxon>Ricciaceae</taxon>
        <taxon>Riccia</taxon>
    </lineage>
</organism>
<dbReference type="PANTHER" id="PTHR13018:SF5">
    <property type="entry name" value="RE44586P"/>
    <property type="match status" value="1"/>
</dbReference>
<name>A0ABD1XX00_9MARC</name>
<evidence type="ECO:0000259" key="9">
    <source>
        <dbReference type="Pfam" id="PF02714"/>
    </source>
</evidence>
<dbReference type="Proteomes" id="UP001605036">
    <property type="component" value="Unassembled WGS sequence"/>
</dbReference>
<dbReference type="EMBL" id="JBHFFA010000007">
    <property type="protein sequence ID" value="KAL2613464.1"/>
    <property type="molecule type" value="Genomic_DNA"/>
</dbReference>
<evidence type="ECO:0000313" key="13">
    <source>
        <dbReference type="Proteomes" id="UP001605036"/>
    </source>
</evidence>
<sequence length="1012" mass="115652">MATFAEIATAALVNLLTTFLFLLAFSILRLQPQNARVYYPKWYIKGVRKSSGQKGGAKRLQLSHYVNLDYKAYLKLLTWMWDAIRMPEEELIGHAGLDSAVFLRLFLLGLKIFSPMAGIGFLILLPVNATDRNLSTKLKSNVNFSDVDKLSISNVSDKSPRLWTHLIIAYIFTIWTCKVLYQEYKIVADMRLRFLAAKKRSPDQFTVLVRQVPPDPKRSVHTCVVDFFQAYTPTYLVNQIACTQVVYDANGLGRTLNKISRFENWLNYYQNKYKRHPERRPVMKKGFLSLWGEEVDAINFYQAELEKMRAEARKEQDEVLSDPNKVAPAAFVSFKSRWAAAVCAQTQQTRNPNKWITAWAPEVRDVYWPSLTIPYKSLPMRHMLMAVALLVLMFFYMIPVLAVQSLANLDGIVKNFPFLKPLVDMPVIKSFLQGFMAGLALSIFLLILPMILMFMTKFEGHISMSILDRRAAQKLYYFFVVNVFFGSVITGSLVQQLWAILNSSSLTSVLKNFGYLIPMKATFFITFIMVDGWAGVSMEIVRLYALCIYHLKNIFLVKTEKDRDEAMAPGNILLNENVPRLELYFLLGIVYSVTTPIILPFIMVFFGFGYLAYRNQVINVYDADYDSGAAFWPQVHSRIITAMIIEQLTLIGLFTIKGPIGFQSSSNAPLTAGTFIKGMLSSTFFLVMLPIGTMIYHFYCKRRFHAAFNFYPMAEANEKDRNEEKDEPELELQKYLDKSYLHPVLKEEQEIQGKFRTVKTLRIRHNEVEDNDDEDEDDYDDDHSDREGGGGGAATSDQSLVRDSSDVRLEVMEAVPPYTPKPDINKSSELLLDPSYGQKSDGAPPSKHSHKKSHSGGGSSFKHHRQRSSEGSSTKHQRERSDGFGSPPRLPTHREIGSQKYQQVEDSSEEFPSPRNHHNRERSEEFPPQSTHQRERSEEAPTPRNHQRERNEDAPPPRNHQRERSSHQAGSNDRHGGRGPPKARHDHRGDPPFSSSAPRPQSVRHHHQLLGL</sequence>
<dbReference type="InterPro" id="IPR045122">
    <property type="entry name" value="Csc1-like"/>
</dbReference>
<feature type="transmembrane region" description="Helical" evidence="8">
    <location>
        <begin position="583"/>
        <end position="611"/>
    </location>
</feature>
<evidence type="ECO:0000256" key="7">
    <source>
        <dbReference type="SAM" id="MobiDB-lite"/>
    </source>
</evidence>
<feature type="compositionally biased region" description="Basic and acidic residues" evidence="7">
    <location>
        <begin position="932"/>
        <end position="976"/>
    </location>
</feature>
<comment type="subcellular location">
    <subcellularLocation>
        <location evidence="1">Membrane</location>
        <topology evidence="1">Multi-pass membrane protein</topology>
    </subcellularLocation>
</comment>
<comment type="caution">
    <text evidence="12">The sequence shown here is derived from an EMBL/GenBank/DDBJ whole genome shotgun (WGS) entry which is preliminary data.</text>
</comment>
<gene>
    <name evidence="12" type="ORF">R1flu_025156</name>
</gene>
<evidence type="ECO:0000256" key="1">
    <source>
        <dbReference type="ARBA" id="ARBA00004141"/>
    </source>
</evidence>
<feature type="domain" description="CSC1/OSCA1-like 7TM region" evidence="9">
    <location>
        <begin position="381"/>
        <end position="654"/>
    </location>
</feature>
<evidence type="ECO:0000256" key="3">
    <source>
        <dbReference type="ARBA" id="ARBA00022448"/>
    </source>
</evidence>
<feature type="compositionally biased region" description="Basic residues" evidence="7">
    <location>
        <begin position="1002"/>
        <end position="1012"/>
    </location>
</feature>
<feature type="compositionally biased region" description="Acidic residues" evidence="7">
    <location>
        <begin position="769"/>
        <end position="782"/>
    </location>
</feature>
<keyword evidence="5 8" id="KW-1133">Transmembrane helix</keyword>
<keyword evidence="3" id="KW-0813">Transport</keyword>
<feature type="transmembrane region" description="Helical" evidence="8">
    <location>
        <begin position="427"/>
        <end position="454"/>
    </location>
</feature>
<keyword evidence="4 8" id="KW-0812">Transmembrane</keyword>
<feature type="domain" description="CSC1/OSCA1-like N-terminal transmembrane" evidence="10">
    <location>
        <begin position="7"/>
        <end position="183"/>
    </location>
</feature>
<evidence type="ECO:0000256" key="8">
    <source>
        <dbReference type="SAM" id="Phobius"/>
    </source>
</evidence>
<feature type="domain" description="CSC1/OSCA1-like cytosolic" evidence="11">
    <location>
        <begin position="204"/>
        <end position="369"/>
    </location>
</feature>
<feature type="transmembrane region" description="Helical" evidence="8">
    <location>
        <begin position="513"/>
        <end position="534"/>
    </location>
</feature>
<dbReference type="InterPro" id="IPR032880">
    <property type="entry name" value="CSC1/OSCA1-like_N"/>
</dbReference>
<evidence type="ECO:0000256" key="6">
    <source>
        <dbReference type="ARBA" id="ARBA00023136"/>
    </source>
</evidence>
<proteinExistence type="inferred from homology"/>